<dbReference type="PROSITE" id="PS50005">
    <property type="entry name" value="TPR"/>
    <property type="match status" value="1"/>
</dbReference>
<evidence type="ECO:0000256" key="1">
    <source>
        <dbReference type="PROSITE-ProRule" id="PRU00339"/>
    </source>
</evidence>
<gene>
    <name evidence="3" type="ORF">C7M84_019731</name>
</gene>
<dbReference type="OrthoDB" id="10040854at2759"/>
<comment type="caution">
    <text evidence="3">The sequence shown here is derived from an EMBL/GenBank/DDBJ whole genome shotgun (WGS) entry which is preliminary data.</text>
</comment>
<name>A0A3R7LTF8_PENVA</name>
<organism evidence="3 4">
    <name type="scientific">Penaeus vannamei</name>
    <name type="common">Whiteleg shrimp</name>
    <name type="synonym">Litopenaeus vannamei</name>
    <dbReference type="NCBI Taxonomy" id="6689"/>
    <lineage>
        <taxon>Eukaryota</taxon>
        <taxon>Metazoa</taxon>
        <taxon>Ecdysozoa</taxon>
        <taxon>Arthropoda</taxon>
        <taxon>Crustacea</taxon>
        <taxon>Multicrustacea</taxon>
        <taxon>Malacostraca</taxon>
        <taxon>Eumalacostraca</taxon>
        <taxon>Eucarida</taxon>
        <taxon>Decapoda</taxon>
        <taxon>Dendrobranchiata</taxon>
        <taxon>Penaeoidea</taxon>
        <taxon>Penaeidae</taxon>
        <taxon>Penaeus</taxon>
    </lineage>
</organism>
<evidence type="ECO:0000313" key="3">
    <source>
        <dbReference type="EMBL" id="ROT62427.1"/>
    </source>
</evidence>
<dbReference type="SUPFAM" id="SSF48452">
    <property type="entry name" value="TPR-like"/>
    <property type="match status" value="1"/>
</dbReference>
<reference evidence="3 4" key="2">
    <citation type="submission" date="2019-01" db="EMBL/GenBank/DDBJ databases">
        <title>The decoding of complex shrimp genome reveals the adaptation for benthos swimmer, frequently molting mechanism and breeding impact on genome.</title>
        <authorList>
            <person name="Sun Y."/>
            <person name="Gao Y."/>
            <person name="Yu Y."/>
        </authorList>
    </citation>
    <scope>NUCLEOTIDE SEQUENCE [LARGE SCALE GENOMIC DNA]</scope>
    <source>
        <tissue evidence="3">Muscle</tissue>
    </source>
</reference>
<sequence>MLDFGFQQLDIANEMDSPMLRAEAYLTLARGNERLGNLEKAVSYCRHSLYNQCDQSRTTGYVHLTLGNTYLVYSSFSKAIEHYELALKVSRSIHDTALELQVYCGLGHTFCLLQDFEKSLSFSAKAFELSKSFHISDLNSKFQRLSLVTLATPLRKLGRLHEAKECCQPPTSHFLSSPPYFPSLHRYIASTITTTSQHTDHPFTTTSQRVHHHNVAHPPPIHHRITARSPPHRSTFTTLSPPHHSTFTTTSQYTHHPFTPSSSLPHQDRTFREYFPRVSHPRQRRPSDHLPV</sequence>
<feature type="region of interest" description="Disordered" evidence="2">
    <location>
        <begin position="226"/>
        <end position="268"/>
    </location>
</feature>
<dbReference type="InterPro" id="IPR019734">
    <property type="entry name" value="TPR_rpt"/>
</dbReference>
<dbReference type="STRING" id="6689.A0A3R7LTF8"/>
<dbReference type="InterPro" id="IPR052480">
    <property type="entry name" value="RAPsyn"/>
</dbReference>
<dbReference type="GO" id="GO:1900075">
    <property type="term" value="P:positive regulation of neuromuscular synaptic transmission"/>
    <property type="evidence" value="ECO:0007669"/>
    <property type="project" value="TreeGrafter"/>
</dbReference>
<feature type="repeat" description="TPR" evidence="1">
    <location>
        <begin position="60"/>
        <end position="93"/>
    </location>
</feature>
<dbReference type="PANTHER" id="PTHR46574">
    <property type="entry name" value="43 KDA RECEPTOR-ASSOCIATED PROTEIN OF THE SYNAPSE"/>
    <property type="match status" value="1"/>
</dbReference>
<dbReference type="GO" id="GO:0031594">
    <property type="term" value="C:neuromuscular junction"/>
    <property type="evidence" value="ECO:0007669"/>
    <property type="project" value="TreeGrafter"/>
</dbReference>
<dbReference type="EMBL" id="QCYY01003685">
    <property type="protein sequence ID" value="ROT62427.1"/>
    <property type="molecule type" value="Genomic_DNA"/>
</dbReference>
<proteinExistence type="predicted"/>
<keyword evidence="4" id="KW-1185">Reference proteome</keyword>
<protein>
    <submittedName>
        <fullName evidence="3">Putative 43 kDa receptor-associated protein of the synapse-like</fullName>
    </submittedName>
</protein>
<dbReference type="GO" id="GO:0007271">
    <property type="term" value="P:synaptic transmission, cholinergic"/>
    <property type="evidence" value="ECO:0007669"/>
    <property type="project" value="TreeGrafter"/>
</dbReference>
<dbReference type="AlphaFoldDB" id="A0A3R7LTF8"/>
<dbReference type="SMART" id="SM00028">
    <property type="entry name" value="TPR"/>
    <property type="match status" value="3"/>
</dbReference>
<feature type="compositionally biased region" description="Low complexity" evidence="2">
    <location>
        <begin position="237"/>
        <end position="251"/>
    </location>
</feature>
<evidence type="ECO:0000256" key="2">
    <source>
        <dbReference type="SAM" id="MobiDB-lite"/>
    </source>
</evidence>
<keyword evidence="1" id="KW-0802">TPR repeat</keyword>
<dbReference type="GO" id="GO:0033130">
    <property type="term" value="F:acetylcholine receptor binding"/>
    <property type="evidence" value="ECO:0007669"/>
    <property type="project" value="TreeGrafter"/>
</dbReference>
<reference evidence="3 4" key="1">
    <citation type="submission" date="2018-04" db="EMBL/GenBank/DDBJ databases">
        <authorList>
            <person name="Zhang X."/>
            <person name="Yuan J."/>
            <person name="Li F."/>
            <person name="Xiang J."/>
        </authorList>
    </citation>
    <scope>NUCLEOTIDE SEQUENCE [LARGE SCALE GENOMIC DNA]</scope>
    <source>
        <tissue evidence="3">Muscle</tissue>
    </source>
</reference>
<dbReference type="PANTHER" id="PTHR46574:SF1">
    <property type="entry name" value="43 KDA RECEPTOR-ASSOCIATED PROTEIN OF THE SYNAPSE"/>
    <property type="match status" value="1"/>
</dbReference>
<evidence type="ECO:0000313" key="4">
    <source>
        <dbReference type="Proteomes" id="UP000283509"/>
    </source>
</evidence>
<dbReference type="Gene3D" id="1.25.40.10">
    <property type="entry name" value="Tetratricopeptide repeat domain"/>
    <property type="match status" value="1"/>
</dbReference>
<dbReference type="GO" id="GO:0005886">
    <property type="term" value="C:plasma membrane"/>
    <property type="evidence" value="ECO:0007669"/>
    <property type="project" value="TreeGrafter"/>
</dbReference>
<dbReference type="Proteomes" id="UP000283509">
    <property type="component" value="Unassembled WGS sequence"/>
</dbReference>
<dbReference type="InterPro" id="IPR011990">
    <property type="entry name" value="TPR-like_helical_dom_sf"/>
</dbReference>
<keyword evidence="3" id="KW-0675">Receptor</keyword>
<accession>A0A3R7LTF8</accession>